<proteinExistence type="predicted"/>
<comment type="caution">
    <text evidence="2">The sequence shown here is derived from an EMBL/GenBank/DDBJ whole genome shotgun (WGS) entry which is preliminary data.</text>
</comment>
<dbReference type="RefSeq" id="WP_203791030.1">
    <property type="nucleotide sequence ID" value="NZ_BOMV01000117.1"/>
</dbReference>
<name>A0A919K6T9_9ACTN</name>
<reference evidence="2" key="1">
    <citation type="submission" date="2021-01" db="EMBL/GenBank/DDBJ databases">
        <title>Whole genome shotgun sequence of Actinoplanes rishiriensis NBRC 108556.</title>
        <authorList>
            <person name="Komaki H."/>
            <person name="Tamura T."/>
        </authorList>
    </citation>
    <scope>NUCLEOTIDE SEQUENCE</scope>
    <source>
        <strain evidence="2">NBRC 108556</strain>
    </source>
</reference>
<keyword evidence="3" id="KW-1185">Reference proteome</keyword>
<evidence type="ECO:0000313" key="3">
    <source>
        <dbReference type="Proteomes" id="UP000636960"/>
    </source>
</evidence>
<accession>A0A919K6T9</accession>
<gene>
    <name evidence="2" type="ORF">Ari01nite_94800</name>
</gene>
<feature type="transmembrane region" description="Helical" evidence="1">
    <location>
        <begin position="187"/>
        <end position="206"/>
    </location>
</feature>
<protein>
    <submittedName>
        <fullName evidence="2">Uncharacterized protein</fullName>
    </submittedName>
</protein>
<sequence length="208" mass="21484">MRRDEAERGVEDRLATTVSAYPGLRVVTVPAQFLRLPDFATAAGGQRVLRGGRLPEVGDAADDVFGSVAELWRDAGCRVEDAAGLDGRLLVVHDPAGYLLTLTRHGADDPILAVASPPLPVPYLDRSLLGGLATGLAVGCLGPCVSSAGPSWVLPALAGSPVMYWAWVPLFALVAGVCLYRPETRRFGAGLLAGGGILGLAVAALFGG</sequence>
<keyword evidence="1" id="KW-0472">Membrane</keyword>
<dbReference type="EMBL" id="BOMV01000117">
    <property type="protein sequence ID" value="GIF02016.1"/>
    <property type="molecule type" value="Genomic_DNA"/>
</dbReference>
<keyword evidence="1" id="KW-1133">Transmembrane helix</keyword>
<organism evidence="2 3">
    <name type="scientific">Paractinoplanes rishiriensis</name>
    <dbReference type="NCBI Taxonomy" id="1050105"/>
    <lineage>
        <taxon>Bacteria</taxon>
        <taxon>Bacillati</taxon>
        <taxon>Actinomycetota</taxon>
        <taxon>Actinomycetes</taxon>
        <taxon>Micromonosporales</taxon>
        <taxon>Micromonosporaceae</taxon>
        <taxon>Paractinoplanes</taxon>
    </lineage>
</organism>
<keyword evidence="1" id="KW-0812">Transmembrane</keyword>
<feature type="transmembrane region" description="Helical" evidence="1">
    <location>
        <begin position="128"/>
        <end position="150"/>
    </location>
</feature>
<feature type="transmembrane region" description="Helical" evidence="1">
    <location>
        <begin position="162"/>
        <end position="180"/>
    </location>
</feature>
<dbReference type="Proteomes" id="UP000636960">
    <property type="component" value="Unassembled WGS sequence"/>
</dbReference>
<dbReference type="AlphaFoldDB" id="A0A919K6T9"/>
<evidence type="ECO:0000256" key="1">
    <source>
        <dbReference type="SAM" id="Phobius"/>
    </source>
</evidence>
<evidence type="ECO:0000313" key="2">
    <source>
        <dbReference type="EMBL" id="GIF02016.1"/>
    </source>
</evidence>